<name>A0A4Z2ISQ3_9TELE</name>
<evidence type="ECO:0000313" key="2">
    <source>
        <dbReference type="EMBL" id="TNN81039.1"/>
    </source>
</evidence>
<dbReference type="EMBL" id="SRLO01000049">
    <property type="protein sequence ID" value="TNN81039.1"/>
    <property type="molecule type" value="Genomic_DNA"/>
</dbReference>
<dbReference type="AlphaFoldDB" id="A0A4Z2ISQ3"/>
<proteinExistence type="predicted"/>
<evidence type="ECO:0000256" key="1">
    <source>
        <dbReference type="SAM" id="MobiDB-lite"/>
    </source>
</evidence>
<keyword evidence="3" id="KW-1185">Reference proteome</keyword>
<accession>A0A4Z2ISQ3</accession>
<feature type="region of interest" description="Disordered" evidence="1">
    <location>
        <begin position="66"/>
        <end position="87"/>
    </location>
</feature>
<comment type="caution">
    <text evidence="2">The sequence shown here is derived from an EMBL/GenBank/DDBJ whole genome shotgun (WGS) entry which is preliminary data.</text>
</comment>
<dbReference type="Proteomes" id="UP000314294">
    <property type="component" value="Unassembled WGS sequence"/>
</dbReference>
<organism evidence="2 3">
    <name type="scientific">Liparis tanakae</name>
    <name type="common">Tanaka's snailfish</name>
    <dbReference type="NCBI Taxonomy" id="230148"/>
    <lineage>
        <taxon>Eukaryota</taxon>
        <taxon>Metazoa</taxon>
        <taxon>Chordata</taxon>
        <taxon>Craniata</taxon>
        <taxon>Vertebrata</taxon>
        <taxon>Euteleostomi</taxon>
        <taxon>Actinopterygii</taxon>
        <taxon>Neopterygii</taxon>
        <taxon>Teleostei</taxon>
        <taxon>Neoteleostei</taxon>
        <taxon>Acanthomorphata</taxon>
        <taxon>Eupercaria</taxon>
        <taxon>Perciformes</taxon>
        <taxon>Cottioidei</taxon>
        <taxon>Cottales</taxon>
        <taxon>Liparidae</taxon>
        <taxon>Liparis</taxon>
    </lineage>
</organism>
<protein>
    <submittedName>
        <fullName evidence="2">Uncharacterized protein</fullName>
    </submittedName>
</protein>
<reference evidence="2 3" key="1">
    <citation type="submission" date="2019-03" db="EMBL/GenBank/DDBJ databases">
        <title>First draft genome of Liparis tanakae, snailfish: a comprehensive survey of snailfish specific genes.</title>
        <authorList>
            <person name="Kim W."/>
            <person name="Song I."/>
            <person name="Jeong J.-H."/>
            <person name="Kim D."/>
            <person name="Kim S."/>
            <person name="Ryu S."/>
            <person name="Song J.Y."/>
            <person name="Lee S.K."/>
        </authorList>
    </citation>
    <scope>NUCLEOTIDE SEQUENCE [LARGE SCALE GENOMIC DNA]</scope>
    <source>
        <tissue evidence="2">Muscle</tissue>
    </source>
</reference>
<evidence type="ECO:0000313" key="3">
    <source>
        <dbReference type="Proteomes" id="UP000314294"/>
    </source>
</evidence>
<gene>
    <name evidence="2" type="ORF">EYF80_008695</name>
</gene>
<sequence>MLHIESQTGKRMQTQVRVMLQFLTVPERLPAGNHRHLHLLHLPGGDTLHLMALEWILDMGSGMALRSRAGPPLPPSSSSAGGELQSC</sequence>